<keyword evidence="1" id="KW-1133">Transmembrane helix</keyword>
<dbReference type="RefSeq" id="WP_022427325.1">
    <property type="nucleotide sequence ID" value="NZ_PSQG01000029.1"/>
</dbReference>
<feature type="transmembrane region" description="Helical" evidence="1">
    <location>
        <begin position="72"/>
        <end position="93"/>
    </location>
</feature>
<organism evidence="2 3">
    <name type="scientific">Blautia obeum</name>
    <dbReference type="NCBI Taxonomy" id="40520"/>
    <lineage>
        <taxon>Bacteria</taxon>
        <taxon>Bacillati</taxon>
        <taxon>Bacillota</taxon>
        <taxon>Clostridia</taxon>
        <taxon>Lachnospirales</taxon>
        <taxon>Lachnospiraceae</taxon>
        <taxon>Blautia</taxon>
    </lineage>
</organism>
<dbReference type="Gene3D" id="1.10.1760.20">
    <property type="match status" value="1"/>
</dbReference>
<dbReference type="Proteomes" id="UP000253208">
    <property type="component" value="Unassembled WGS sequence"/>
</dbReference>
<feature type="transmembrane region" description="Helical" evidence="1">
    <location>
        <begin position="113"/>
        <end position="137"/>
    </location>
</feature>
<protein>
    <submittedName>
        <fullName evidence="2">Proton-coupled thiamine transporter YuaJ</fullName>
    </submittedName>
</protein>
<dbReference type="Pfam" id="PF09515">
    <property type="entry name" value="Thia_YuaJ"/>
    <property type="match status" value="1"/>
</dbReference>
<feature type="transmembrane region" description="Helical" evidence="1">
    <location>
        <begin position="47"/>
        <end position="65"/>
    </location>
</feature>
<evidence type="ECO:0000256" key="1">
    <source>
        <dbReference type="SAM" id="Phobius"/>
    </source>
</evidence>
<dbReference type="EMBL" id="PSQG01000029">
    <property type="protein sequence ID" value="RCH42007.1"/>
    <property type="molecule type" value="Genomic_DNA"/>
</dbReference>
<feature type="transmembrane region" description="Helical" evidence="1">
    <location>
        <begin position="188"/>
        <end position="209"/>
    </location>
</feature>
<proteinExistence type="predicted"/>
<feature type="transmembrane region" description="Helical" evidence="1">
    <location>
        <begin position="12"/>
        <end position="35"/>
    </location>
</feature>
<reference evidence="2 3" key="1">
    <citation type="submission" date="2018-02" db="EMBL/GenBank/DDBJ databases">
        <title>Complete genome sequencing of Faecalibacterium prausnitzii strains isolated from the human gut.</title>
        <authorList>
            <person name="Fitzgerald B.C."/>
            <person name="Shkoporov A.N."/>
            <person name="Ross P.R."/>
            <person name="Hill C."/>
        </authorList>
    </citation>
    <scope>NUCLEOTIDE SEQUENCE [LARGE SCALE GENOMIC DNA]</scope>
    <source>
        <strain evidence="2 3">APC942/31-1</strain>
    </source>
</reference>
<keyword evidence="1" id="KW-0472">Membrane</keyword>
<sequence>MFNFLVTAEGGLTTAGYAVSVIAVLILIILVAVLLQKNTSALKFTTQQLVTCAVALALAYVTSYIKIFKLPFGGSVTLFSMLFIVLIGYWYGIKVGILTGLVYGIFQFLQEPYVLSFFQVCCDYILAFGAMGLSGLFTKSRKHGLLKAYILAILARGAFHALGGYLYWMDYMPDNFPKSLTALYPIIYNYSYILLEGVLTIVVISIPAVSRALGRMRIMATGGNRQSAATEK</sequence>
<gene>
    <name evidence="2" type="ORF">C4886_15940</name>
</gene>
<dbReference type="GO" id="GO:0005886">
    <property type="term" value="C:plasma membrane"/>
    <property type="evidence" value="ECO:0007669"/>
    <property type="project" value="InterPro"/>
</dbReference>
<dbReference type="GO" id="GO:0015234">
    <property type="term" value="F:thiamine transmembrane transporter activity"/>
    <property type="evidence" value="ECO:0007669"/>
    <property type="project" value="InterPro"/>
</dbReference>
<dbReference type="InterPro" id="IPR012651">
    <property type="entry name" value="Thia_Transptr_ThiT"/>
</dbReference>
<comment type="caution">
    <text evidence="2">The sequence shown here is derived from an EMBL/GenBank/DDBJ whole genome shotgun (WGS) entry which is preliminary data.</text>
</comment>
<feature type="transmembrane region" description="Helical" evidence="1">
    <location>
        <begin position="149"/>
        <end position="168"/>
    </location>
</feature>
<dbReference type="AlphaFoldDB" id="A0A367FU85"/>
<keyword evidence="1" id="KW-0812">Transmembrane</keyword>
<evidence type="ECO:0000313" key="2">
    <source>
        <dbReference type="EMBL" id="RCH42007.1"/>
    </source>
</evidence>
<name>A0A367FU85_9FIRM</name>
<evidence type="ECO:0000313" key="3">
    <source>
        <dbReference type="Proteomes" id="UP000253208"/>
    </source>
</evidence>
<accession>A0A367FU85</accession>